<dbReference type="InterPro" id="IPR033309">
    <property type="entry name" value="Mus81"/>
</dbReference>
<feature type="region of interest" description="Disordered" evidence="2">
    <location>
        <begin position="449"/>
        <end position="475"/>
    </location>
</feature>
<dbReference type="OrthoDB" id="414356at2759"/>
<dbReference type="PANTHER" id="PTHR13451">
    <property type="entry name" value="CLASS II CROSSOVER JUNCTION ENDONUCLEASE MUS81"/>
    <property type="match status" value="1"/>
</dbReference>
<keyword evidence="1" id="KW-0255">Endonuclease</keyword>
<keyword evidence="1" id="KW-0539">Nucleus</keyword>
<dbReference type="EC" id="3.1.22.-" evidence="1"/>
<dbReference type="GO" id="GO:0003677">
    <property type="term" value="F:DNA binding"/>
    <property type="evidence" value="ECO:0007669"/>
    <property type="project" value="UniProtKB-UniRule"/>
</dbReference>
<feature type="compositionally biased region" description="Polar residues" evidence="2">
    <location>
        <begin position="449"/>
        <end position="465"/>
    </location>
</feature>
<gene>
    <name evidence="3" type="ORF">PGLA1383_LOCUS39751</name>
</gene>
<dbReference type="InterPro" id="IPR036388">
    <property type="entry name" value="WH-like_DNA-bd_sf"/>
</dbReference>
<feature type="region of interest" description="Disordered" evidence="2">
    <location>
        <begin position="612"/>
        <end position="644"/>
    </location>
</feature>
<keyword evidence="1" id="KW-0378">Hydrolase</keyword>
<comment type="cofactor">
    <cofactor evidence="1">
        <name>Mg(2+)</name>
        <dbReference type="ChEBI" id="CHEBI:18420"/>
    </cofactor>
</comment>
<sequence length="760" mass="82629">MPRDAWNRRLVEALRAVVVREQAKSSGAWHSWQKAADAVEQVRKDIWITNDGTSIKNLPKEGTGFGKRARELCENLMQGRVVAAQSSSPSASSNSALTGASHVEHPYLKNMQFRGGGYAILCAFWEAEQSPDYPGFLTISQIKRNGQTYCDVAMKNSHFNGNDHGYGWESNKSLLAHKLIERENGGRGFATGFKGPVDRIRLTDEGRRFVPQMLKKFDEAPLQRRQKAVRYLYQNRRRPSCSLFLGLPNVCPFPTVVSSTEAEDSVALRPDISGHGAALASMPRAPPSARSKEDEQELRSWVAQAPPRAEKNFCVSSERRKHLYGVLNELGQHLQHQTVGQGRARKIIVTKRPVESGSGCPLTPSRLVPGTSGENSGSSFGADPFLGEAASPLRPGAILRPGSEGRVLGGEKLSPQVARAAAVAAALQRHANSGSPSLAKWARRTVDASTAVQASSPRLSGSASLPSRPPSEPSVLIAACDEPCTSDSDGDPVNSEQDPLLQQALEESKALMRSQADDVNEEEEMNRAIKLSLAGQHINGNLHDSTPVPGTHTDRNHIDHIASAVSDANEHRCPMTSERLLELSSRQPQPSGSQTNNVACFRKSLGSACTMDLDSSDEELPKNSEAQPQQQQLQPVHKQEKRDPPIVLVIDVHERSSDKTPRNIFEAAQQQLAGAVEVDFAKLQVGDYVWVSGPERRLLGACIERKTVSDLVGRSARGRAFGASASSELSICNIKAMDLAEFEAGILNNMLNEPCLEATI</sequence>
<comment type="subcellular location">
    <subcellularLocation>
        <location evidence="1">Nucleus</location>
    </subcellularLocation>
</comment>
<comment type="similarity">
    <text evidence="1">Belongs to the XPF family.</text>
</comment>
<comment type="caution">
    <text evidence="3">The sequence shown here is derived from an EMBL/GenBank/DDBJ whole genome shotgun (WGS) entry which is preliminary data.</text>
</comment>
<keyword evidence="1" id="KW-0540">Nuclease</keyword>
<comment type="subunit">
    <text evidence="1">Interacts with EME1.</text>
</comment>
<dbReference type="GO" id="GO:0006308">
    <property type="term" value="P:DNA catabolic process"/>
    <property type="evidence" value="ECO:0007669"/>
    <property type="project" value="UniProtKB-UniRule"/>
</dbReference>
<dbReference type="Gene3D" id="1.10.10.10">
    <property type="entry name" value="Winged helix-like DNA-binding domain superfamily/Winged helix DNA-binding domain"/>
    <property type="match status" value="1"/>
</dbReference>
<keyword evidence="1" id="KW-0234">DNA repair</keyword>
<dbReference type="GO" id="GO:0008821">
    <property type="term" value="F:crossover junction DNA endonuclease activity"/>
    <property type="evidence" value="ECO:0007669"/>
    <property type="project" value="UniProtKB-UniRule"/>
</dbReference>
<dbReference type="CDD" id="cd21036">
    <property type="entry name" value="WH_MUS81"/>
    <property type="match status" value="1"/>
</dbReference>
<dbReference type="GO" id="GO:0046872">
    <property type="term" value="F:metal ion binding"/>
    <property type="evidence" value="ECO:0007669"/>
    <property type="project" value="UniProtKB-UniRule"/>
</dbReference>
<dbReference type="GO" id="GO:0048257">
    <property type="term" value="F:3'-flap endonuclease activity"/>
    <property type="evidence" value="ECO:0007669"/>
    <property type="project" value="TreeGrafter"/>
</dbReference>
<name>A0A813GBI3_POLGL</name>
<dbReference type="SUPFAM" id="SSF52980">
    <property type="entry name" value="Restriction endonuclease-like"/>
    <property type="match status" value="1"/>
</dbReference>
<keyword evidence="1" id="KW-0479">Metal-binding</keyword>
<dbReference type="AlphaFoldDB" id="A0A813GBI3"/>
<dbReference type="GO" id="GO:0005634">
    <property type="term" value="C:nucleus"/>
    <property type="evidence" value="ECO:0007669"/>
    <property type="project" value="UniProtKB-SubCell"/>
</dbReference>
<comment type="function">
    <text evidence="1">Interacts with EME1 to form a DNA structure-specific endonuclease with substrate preference for branched DNA structures with a 5'-end at the branch nick. Typical substrates include 3'-flap structures, D-loops, replication forks and nicked Holliday junctions. May be required in mitosis for the processing of stalled or collapsed replication fork intermediates. May be required in meiosis for the repair of meiosis-specific double strand breaks subsequent to single-end invasion (SEI).</text>
</comment>
<dbReference type="Proteomes" id="UP000654075">
    <property type="component" value="Unassembled WGS sequence"/>
</dbReference>
<dbReference type="GO" id="GO:0000712">
    <property type="term" value="P:resolution of meiotic recombination intermediates"/>
    <property type="evidence" value="ECO:0007669"/>
    <property type="project" value="TreeGrafter"/>
</dbReference>
<keyword evidence="1" id="KW-0460">Magnesium</keyword>
<dbReference type="PANTHER" id="PTHR13451:SF0">
    <property type="entry name" value="CROSSOVER JUNCTION ENDONUCLEASE MUS81"/>
    <property type="match status" value="1"/>
</dbReference>
<dbReference type="Gene3D" id="3.40.50.10130">
    <property type="match status" value="1"/>
</dbReference>
<accession>A0A813GBI3</accession>
<dbReference type="GO" id="GO:0048476">
    <property type="term" value="C:Holliday junction resolvase complex"/>
    <property type="evidence" value="ECO:0007669"/>
    <property type="project" value="UniProtKB-UniRule"/>
</dbReference>
<keyword evidence="1" id="KW-0227">DNA damage</keyword>
<keyword evidence="4" id="KW-1185">Reference proteome</keyword>
<proteinExistence type="inferred from homology"/>
<organism evidence="3 4">
    <name type="scientific">Polarella glacialis</name>
    <name type="common">Dinoflagellate</name>
    <dbReference type="NCBI Taxonomy" id="89957"/>
    <lineage>
        <taxon>Eukaryota</taxon>
        <taxon>Sar</taxon>
        <taxon>Alveolata</taxon>
        <taxon>Dinophyceae</taxon>
        <taxon>Suessiales</taxon>
        <taxon>Suessiaceae</taxon>
        <taxon>Polarella</taxon>
    </lineage>
</organism>
<reference evidence="3" key="1">
    <citation type="submission" date="2021-02" db="EMBL/GenBank/DDBJ databases">
        <authorList>
            <person name="Dougan E. K."/>
            <person name="Rhodes N."/>
            <person name="Thang M."/>
            <person name="Chan C."/>
        </authorList>
    </citation>
    <scope>NUCLEOTIDE SEQUENCE</scope>
</reference>
<protein>
    <recommendedName>
        <fullName evidence="1">Crossover junction endonuclease MUS81</fullName>
        <ecNumber evidence="1">3.1.22.-</ecNumber>
    </recommendedName>
</protein>
<feature type="region of interest" description="Disordered" evidence="2">
    <location>
        <begin position="354"/>
        <end position="376"/>
    </location>
</feature>
<evidence type="ECO:0000313" key="4">
    <source>
        <dbReference type="Proteomes" id="UP000654075"/>
    </source>
</evidence>
<evidence type="ECO:0000313" key="3">
    <source>
        <dbReference type="EMBL" id="CAE8622295.1"/>
    </source>
</evidence>
<dbReference type="GO" id="GO:0000727">
    <property type="term" value="P:double-strand break repair via break-induced replication"/>
    <property type="evidence" value="ECO:0007669"/>
    <property type="project" value="UniProtKB-UniRule"/>
</dbReference>
<dbReference type="GO" id="GO:0031573">
    <property type="term" value="P:mitotic intra-S DNA damage checkpoint signaling"/>
    <property type="evidence" value="ECO:0007669"/>
    <property type="project" value="TreeGrafter"/>
</dbReference>
<dbReference type="EMBL" id="CAJNNV010027945">
    <property type="protein sequence ID" value="CAE8622295.1"/>
    <property type="molecule type" value="Genomic_DNA"/>
</dbReference>
<keyword evidence="1" id="KW-0233">DNA recombination</keyword>
<evidence type="ECO:0000256" key="2">
    <source>
        <dbReference type="SAM" id="MobiDB-lite"/>
    </source>
</evidence>
<dbReference type="InterPro" id="IPR011335">
    <property type="entry name" value="Restrct_endonuc-II-like"/>
</dbReference>
<dbReference type="InterPro" id="IPR047417">
    <property type="entry name" value="WHD_MUS81"/>
</dbReference>
<evidence type="ECO:0000256" key="1">
    <source>
        <dbReference type="RuleBase" id="RU369042"/>
    </source>
</evidence>